<evidence type="ECO:0000259" key="1">
    <source>
        <dbReference type="Pfam" id="PF21185"/>
    </source>
</evidence>
<accession>A0AB39URX3</accession>
<dbReference type="KEGG" id="tcd:AAIA72_09510"/>
<protein>
    <recommendedName>
        <fullName evidence="1">RecBCD enzyme subunit RecD N-terminal domain-containing protein</fullName>
    </recommendedName>
</protein>
<gene>
    <name evidence="2" type="ORF">AAIA72_09510</name>
</gene>
<feature type="domain" description="RecBCD enzyme subunit RecD N-terminal" evidence="1">
    <location>
        <begin position="34"/>
        <end position="85"/>
    </location>
</feature>
<evidence type="ECO:0000313" key="2">
    <source>
        <dbReference type="EMBL" id="XDT71049.1"/>
    </source>
</evidence>
<dbReference type="InterPro" id="IPR049550">
    <property type="entry name" value="RecD_N"/>
</dbReference>
<reference evidence="2" key="1">
    <citation type="submission" date="2024-05" db="EMBL/GenBank/DDBJ databases">
        <title>Genome sequencing of novel strain.</title>
        <authorList>
            <person name="Ganbat D."/>
            <person name="Ganbat S."/>
            <person name="Lee S.-J."/>
        </authorList>
    </citation>
    <scope>NUCLEOTIDE SEQUENCE</scope>
    <source>
        <strain evidence="2">SMD15-11</strain>
    </source>
</reference>
<dbReference type="EMBL" id="CP154858">
    <property type="protein sequence ID" value="XDT71049.1"/>
    <property type="molecule type" value="Genomic_DNA"/>
</dbReference>
<dbReference type="AlphaFoldDB" id="A0AB39URX3"/>
<organism evidence="2">
    <name type="scientific">Thermohahella caldifontis</name>
    <dbReference type="NCBI Taxonomy" id="3142973"/>
    <lineage>
        <taxon>Bacteria</taxon>
        <taxon>Pseudomonadati</taxon>
        <taxon>Pseudomonadota</taxon>
        <taxon>Gammaproteobacteria</taxon>
        <taxon>Oceanospirillales</taxon>
        <taxon>Hahellaceae</taxon>
        <taxon>Thermohahella</taxon>
    </lineage>
</organism>
<sequence>MKRQDWKHVAARLGEVDYGQWAAVTEMLSLYHLENDADRTLLAHVALALLQAQAEGHVCLDVNRLAGTRLWTDAQAEPPRRAFNFPVRSDCMPCSASCRRSRRTIPSR</sequence>
<name>A0AB39URX3_9GAMM</name>
<dbReference type="Pfam" id="PF21185">
    <property type="entry name" value="RecD_N"/>
    <property type="match status" value="1"/>
</dbReference>
<dbReference type="RefSeq" id="WP_369600088.1">
    <property type="nucleotide sequence ID" value="NZ_CP154858.1"/>
</dbReference>
<proteinExistence type="predicted"/>